<feature type="domain" description="Transposase IS30-like HTH" evidence="1">
    <location>
        <begin position="1"/>
        <end position="40"/>
    </location>
</feature>
<dbReference type="eggNOG" id="COG2771">
    <property type="taxonomic scope" value="Bacteria"/>
</dbReference>
<organism evidence="2 3">
    <name type="scientific">Desulfofarcimen acetoxidans (strain ATCC 49208 / DSM 771 / KCTC 5769 / VKM B-1644 / 5575)</name>
    <name type="common">Desulfotomaculum acetoxidans</name>
    <dbReference type="NCBI Taxonomy" id="485916"/>
    <lineage>
        <taxon>Bacteria</taxon>
        <taxon>Bacillati</taxon>
        <taxon>Bacillota</taxon>
        <taxon>Clostridia</taxon>
        <taxon>Eubacteriales</taxon>
        <taxon>Peptococcaceae</taxon>
        <taxon>Desulfofarcimen</taxon>
    </lineage>
</organism>
<dbReference type="RefSeq" id="WP_015757747.1">
    <property type="nucleotide sequence ID" value="NC_013216.1"/>
</dbReference>
<dbReference type="STRING" id="485916.Dtox_2227"/>
<evidence type="ECO:0000313" key="2">
    <source>
        <dbReference type="EMBL" id="ACV63044.1"/>
    </source>
</evidence>
<dbReference type="InterPro" id="IPR013324">
    <property type="entry name" value="RNA_pol_sigma_r3/r4-like"/>
</dbReference>
<dbReference type="KEGG" id="dae:Dtox_2227"/>
<dbReference type="OrthoDB" id="9792035at2"/>
<sequence length="169" mass="19952">MTDEQRQKIKSLRYQGFGYKEIAKAIGLSRDTIRGYCKRNGLHGFATELVAGYKKIMKEEFLFTLCLNCGKKLEQNSLGRKRKYCSMNCKAEWEKTHRKSYTSYCEYCGNEFKTLGIKERKYCSHNCYTKDRFWREEDAAEVANKILEFKKVNHLPKWLKDLLLANNEA</sequence>
<proteinExistence type="predicted"/>
<evidence type="ECO:0000259" key="1">
    <source>
        <dbReference type="Pfam" id="PF13936"/>
    </source>
</evidence>
<dbReference type="SUPFAM" id="SSF88659">
    <property type="entry name" value="Sigma3 and sigma4 domains of RNA polymerase sigma factors"/>
    <property type="match status" value="1"/>
</dbReference>
<dbReference type="HOGENOM" id="CLU_129757_0_0_9"/>
<dbReference type="AlphaFoldDB" id="C8VZR6"/>
<dbReference type="EMBL" id="CP001720">
    <property type="protein sequence ID" value="ACV63044.1"/>
    <property type="molecule type" value="Genomic_DNA"/>
</dbReference>
<evidence type="ECO:0000313" key="3">
    <source>
        <dbReference type="Proteomes" id="UP000002217"/>
    </source>
</evidence>
<protein>
    <submittedName>
        <fullName evidence="2">RNA polymerase, sigma-24 subunit, ECF subfamily</fullName>
    </submittedName>
</protein>
<accession>C8VZR6</accession>
<name>C8VZR6_DESAS</name>
<gene>
    <name evidence="2" type="ordered locus">Dtox_2227</name>
</gene>
<dbReference type="Gene3D" id="1.10.10.60">
    <property type="entry name" value="Homeodomain-like"/>
    <property type="match status" value="1"/>
</dbReference>
<dbReference type="InterPro" id="IPR025246">
    <property type="entry name" value="IS30-like_HTH"/>
</dbReference>
<reference evidence="2 3" key="1">
    <citation type="journal article" date="2009" name="Stand. Genomic Sci.">
        <title>Complete genome sequence of Desulfotomaculum acetoxidans type strain (5575).</title>
        <authorList>
            <person name="Spring S."/>
            <person name="Lapidus A."/>
            <person name="Schroder M."/>
            <person name="Gleim D."/>
            <person name="Sims D."/>
            <person name="Meincke L."/>
            <person name="Glavina Del Rio T."/>
            <person name="Tice H."/>
            <person name="Copeland A."/>
            <person name="Cheng J.F."/>
            <person name="Lucas S."/>
            <person name="Chen F."/>
            <person name="Nolan M."/>
            <person name="Bruce D."/>
            <person name="Goodwin L."/>
            <person name="Pitluck S."/>
            <person name="Ivanova N."/>
            <person name="Mavromatis K."/>
            <person name="Mikhailova N."/>
            <person name="Pati A."/>
            <person name="Chen A."/>
            <person name="Palaniappan K."/>
            <person name="Land M."/>
            <person name="Hauser L."/>
            <person name="Chang Y.J."/>
            <person name="Jeffries C.D."/>
            <person name="Chain P."/>
            <person name="Saunders E."/>
            <person name="Brettin T."/>
            <person name="Detter J.C."/>
            <person name="Goker M."/>
            <person name="Bristow J."/>
            <person name="Eisen J.A."/>
            <person name="Markowitz V."/>
            <person name="Hugenholtz P."/>
            <person name="Kyrpides N.C."/>
            <person name="Klenk H.P."/>
            <person name="Han C."/>
        </authorList>
    </citation>
    <scope>NUCLEOTIDE SEQUENCE [LARGE SCALE GENOMIC DNA]</scope>
    <source>
        <strain evidence="3">ATCC 49208 / DSM 771 / VKM B-1644</strain>
    </source>
</reference>
<dbReference type="Pfam" id="PF13936">
    <property type="entry name" value="HTH_38"/>
    <property type="match status" value="1"/>
</dbReference>
<keyword evidence="3" id="KW-1185">Reference proteome</keyword>
<dbReference type="Proteomes" id="UP000002217">
    <property type="component" value="Chromosome"/>
</dbReference>